<protein>
    <recommendedName>
        <fullName evidence="4">Transposase</fullName>
    </recommendedName>
</protein>
<dbReference type="EMBL" id="CAJNOK010047481">
    <property type="protein sequence ID" value="CAF1587990.1"/>
    <property type="molecule type" value="Genomic_DNA"/>
</dbReference>
<dbReference type="AlphaFoldDB" id="A0A8S2G081"/>
<dbReference type="Proteomes" id="UP000677228">
    <property type="component" value="Unassembled WGS sequence"/>
</dbReference>
<evidence type="ECO:0000313" key="1">
    <source>
        <dbReference type="EMBL" id="CAF1587990.1"/>
    </source>
</evidence>
<reference evidence="1" key="1">
    <citation type="submission" date="2021-02" db="EMBL/GenBank/DDBJ databases">
        <authorList>
            <person name="Nowell W R."/>
        </authorList>
    </citation>
    <scope>NUCLEOTIDE SEQUENCE</scope>
</reference>
<dbReference type="PANTHER" id="PTHR47326">
    <property type="entry name" value="TRANSPOSABLE ELEMENT TC3 TRANSPOSASE-LIKE PROTEIN"/>
    <property type="match status" value="1"/>
</dbReference>
<dbReference type="PANTHER" id="PTHR47326:SF1">
    <property type="entry name" value="HTH PSQ-TYPE DOMAIN-CONTAINING PROTEIN"/>
    <property type="match status" value="1"/>
</dbReference>
<evidence type="ECO:0000313" key="2">
    <source>
        <dbReference type="EMBL" id="CAF4390540.1"/>
    </source>
</evidence>
<dbReference type="EMBL" id="CAJOBA010070787">
    <property type="protein sequence ID" value="CAF4390540.1"/>
    <property type="molecule type" value="Genomic_DNA"/>
</dbReference>
<dbReference type="GO" id="GO:0003676">
    <property type="term" value="F:nucleic acid binding"/>
    <property type="evidence" value="ECO:0007669"/>
    <property type="project" value="InterPro"/>
</dbReference>
<dbReference type="InterPro" id="IPR036397">
    <property type="entry name" value="RNaseH_sf"/>
</dbReference>
<evidence type="ECO:0000313" key="3">
    <source>
        <dbReference type="Proteomes" id="UP000677228"/>
    </source>
</evidence>
<evidence type="ECO:0008006" key="4">
    <source>
        <dbReference type="Google" id="ProtNLM"/>
    </source>
</evidence>
<organism evidence="1 3">
    <name type="scientific">Didymodactylos carnosus</name>
    <dbReference type="NCBI Taxonomy" id="1234261"/>
    <lineage>
        <taxon>Eukaryota</taxon>
        <taxon>Metazoa</taxon>
        <taxon>Spiralia</taxon>
        <taxon>Gnathifera</taxon>
        <taxon>Rotifera</taxon>
        <taxon>Eurotatoria</taxon>
        <taxon>Bdelloidea</taxon>
        <taxon>Philodinida</taxon>
        <taxon>Philodinidae</taxon>
        <taxon>Didymodactylos</taxon>
    </lineage>
</organism>
<gene>
    <name evidence="1" type="ORF">OVA965_LOCUS41380</name>
    <name evidence="2" type="ORF">TMI583_LOCUS43014</name>
</gene>
<name>A0A8S2G081_9BILA</name>
<dbReference type="Gene3D" id="3.30.420.10">
    <property type="entry name" value="Ribonuclease H-like superfamily/Ribonuclease H"/>
    <property type="match status" value="1"/>
</dbReference>
<comment type="caution">
    <text evidence="1">The sequence shown here is derived from an EMBL/GenBank/DDBJ whole genome shotgun (WGS) entry which is preliminary data.</text>
</comment>
<accession>A0A8S2G081</accession>
<proteinExistence type="predicted"/>
<sequence>MVNEPPSRPTINAIMNKFEQTESVLDLDRSGRPVTVTDQSNLDEASEILTEQPQTSTRRMSLQLGISQTSVRRVHKSLGLKAYVPRLIHELNEDDFDRRLKFDETFLSLFENDPDLVSRVIWFDEATFILNGKVYRHNSVYLSPHNPNVAWEQSMQAEGPTVWAGIWSQGVVGSFFLKTLLPGKVTSPC</sequence>
<dbReference type="Proteomes" id="UP000682733">
    <property type="component" value="Unassembled WGS sequence"/>
</dbReference>